<evidence type="ECO:0000313" key="2">
    <source>
        <dbReference type="Proteomes" id="UP000194127"/>
    </source>
</evidence>
<dbReference type="PANTHER" id="PTHR14187:SF5">
    <property type="entry name" value="HEAT SHOCK 70 KDA PROTEIN 12A"/>
    <property type="match status" value="1"/>
</dbReference>
<protein>
    <submittedName>
        <fullName evidence="1">Uncharacterized protein</fullName>
    </submittedName>
</protein>
<accession>A0A1X6MZP4</accession>
<dbReference type="SUPFAM" id="SSF53067">
    <property type="entry name" value="Actin-like ATPase domain"/>
    <property type="match status" value="2"/>
</dbReference>
<reference evidence="1 2" key="1">
    <citation type="submission" date="2017-04" db="EMBL/GenBank/DDBJ databases">
        <title>Genome Sequence of the Model Brown-Rot Fungus Postia placenta SB12.</title>
        <authorList>
            <consortium name="DOE Joint Genome Institute"/>
            <person name="Gaskell J."/>
            <person name="Kersten P."/>
            <person name="Larrondo L.F."/>
            <person name="Canessa P."/>
            <person name="Martinez D."/>
            <person name="Hibbett D."/>
            <person name="Schmoll M."/>
            <person name="Kubicek C.P."/>
            <person name="Martinez A.T."/>
            <person name="Yadav J."/>
            <person name="Master E."/>
            <person name="Magnuson J.K."/>
            <person name="James T."/>
            <person name="Yaver D."/>
            <person name="Berka R."/>
            <person name="Labutti K."/>
            <person name="Lipzen A."/>
            <person name="Aerts A."/>
            <person name="Barry K."/>
            <person name="Henrissat B."/>
            <person name="Blanchette R."/>
            <person name="Grigoriev I."/>
            <person name="Cullen D."/>
        </authorList>
    </citation>
    <scope>NUCLEOTIDE SEQUENCE [LARGE SCALE GENOMIC DNA]</scope>
    <source>
        <strain evidence="1 2">MAD-698-R-SB12</strain>
    </source>
</reference>
<organism evidence="1 2">
    <name type="scientific">Postia placenta MAD-698-R-SB12</name>
    <dbReference type="NCBI Taxonomy" id="670580"/>
    <lineage>
        <taxon>Eukaryota</taxon>
        <taxon>Fungi</taxon>
        <taxon>Dikarya</taxon>
        <taxon>Basidiomycota</taxon>
        <taxon>Agaricomycotina</taxon>
        <taxon>Agaricomycetes</taxon>
        <taxon>Polyporales</taxon>
        <taxon>Adustoporiaceae</taxon>
        <taxon>Rhodonia</taxon>
    </lineage>
</organism>
<gene>
    <name evidence="1" type="ORF">POSPLADRAFT_1074686</name>
</gene>
<dbReference type="Gene3D" id="3.30.420.40">
    <property type="match status" value="1"/>
</dbReference>
<keyword evidence="2" id="KW-1185">Reference proteome</keyword>
<name>A0A1X6MZP4_9APHY</name>
<dbReference type="RefSeq" id="XP_024338643.1">
    <property type="nucleotide sequence ID" value="XM_024482735.1"/>
</dbReference>
<proteinExistence type="predicted"/>
<dbReference type="PANTHER" id="PTHR14187">
    <property type="entry name" value="ALPHA KINASE/ELONGATION FACTOR 2 KINASE"/>
    <property type="match status" value="1"/>
</dbReference>
<dbReference type="EMBL" id="KZ110598">
    <property type="protein sequence ID" value="OSX61849.1"/>
    <property type="molecule type" value="Genomic_DNA"/>
</dbReference>
<sequence>MPPTRPYKGPTRKLVIAFDVGTTYSGVAYALLDPGEVPRIQGVTRFPSQENAAGDSKVPSILYYNPDGSVKAIGAEAALPSIALDAEDEGLHFVEWFKLHLRPRTLASEDAIQSKVPPLPLGKTVTDVFADFLRYLFTCTRKYIIETHANGEYLWSTVEKNIEFVLGHPNGWGGNQQAKMRQAAVQGGLISDNVAGYDHLHFVTEGEAGLHFCLQSGLVTESVKNGHSVIILDAGGGTVDLSTYRFASVSPMAAEEIVAPDCIIQGSTTVNVRAHAFLQEKLKSSAYGNEEDIKTMLEYFQTSTKPIFKDDTETSYIRFGSMSCNDRAVGIRRGQLAVEGNDVASFFQPAIDAIMNAVREQQQAAPDTSRPKMVFLVGGFAASPWLFSRLQSAARGIGLNISRPDRHTSKAVAEGAVSFYLDNWVSVRVARVTYGVKCSIQYIPSAPDHAQRSSTISQRPSGKQLIPGHFSVLLAKGTRTREDEQVTRAYRREAPEANLLDAIAADITCYRGKSKEPCWTDVEPDMYSTLCTVHADTSHVLKKKQIGPNGPYYSQDFNVILLCGLTELRAQISWMENGEERRGPATIVYDDDTEAVI</sequence>
<dbReference type="Proteomes" id="UP000194127">
    <property type="component" value="Unassembled WGS sequence"/>
</dbReference>
<dbReference type="GeneID" id="36327684"/>
<dbReference type="CDD" id="cd10170">
    <property type="entry name" value="ASKHA_NBD_HSP70"/>
    <property type="match status" value="1"/>
</dbReference>
<dbReference type="OrthoDB" id="2963168at2759"/>
<dbReference type="AlphaFoldDB" id="A0A1X6MZP4"/>
<dbReference type="STRING" id="670580.A0A1X6MZP4"/>
<evidence type="ECO:0000313" key="1">
    <source>
        <dbReference type="EMBL" id="OSX61849.1"/>
    </source>
</evidence>
<dbReference type="InterPro" id="IPR043129">
    <property type="entry name" value="ATPase_NBD"/>
</dbReference>